<name>A0A2T0VPB7_9GAMM</name>
<dbReference type="InterPro" id="IPR007444">
    <property type="entry name" value="Glucan_biosyn_MdoG_C"/>
</dbReference>
<gene>
    <name evidence="8" type="ORF">BCL64_10482</name>
</gene>
<proteinExistence type="inferred from homology"/>
<dbReference type="Gene3D" id="2.60.40.10">
    <property type="entry name" value="Immunoglobulins"/>
    <property type="match status" value="1"/>
</dbReference>
<dbReference type="UniPathway" id="UPA00637"/>
<dbReference type="InterPro" id="IPR014438">
    <property type="entry name" value="Glucan_biosyn_MdoG/MdoD"/>
</dbReference>
<feature type="chain" id="PRO_5015630393" evidence="6">
    <location>
        <begin position="25"/>
        <end position="516"/>
    </location>
</feature>
<dbReference type="InterPro" id="IPR013783">
    <property type="entry name" value="Ig-like_fold"/>
</dbReference>
<dbReference type="GO" id="GO:0051274">
    <property type="term" value="P:beta-glucan biosynthetic process"/>
    <property type="evidence" value="ECO:0007669"/>
    <property type="project" value="TreeGrafter"/>
</dbReference>
<dbReference type="InterPro" id="IPR011013">
    <property type="entry name" value="Gal_mutarotase_sf_dom"/>
</dbReference>
<keyword evidence="9" id="KW-1185">Reference proteome</keyword>
<evidence type="ECO:0000256" key="4">
    <source>
        <dbReference type="ARBA" id="ARBA00022729"/>
    </source>
</evidence>
<dbReference type="SUPFAM" id="SSF74650">
    <property type="entry name" value="Galactose mutarotase-like"/>
    <property type="match status" value="1"/>
</dbReference>
<reference evidence="8 9" key="1">
    <citation type="submission" date="2018-03" db="EMBL/GenBank/DDBJ databases">
        <title>Comparative analysis of microorganisms from saline springs in Andes Mountain Range, Colombia.</title>
        <authorList>
            <person name="Rubin E."/>
        </authorList>
    </citation>
    <scope>NUCLEOTIDE SEQUENCE [LARGE SCALE GENOMIC DNA]</scope>
    <source>
        <strain evidence="8 9">USBA 854</strain>
    </source>
</reference>
<dbReference type="Gene3D" id="2.70.98.10">
    <property type="match status" value="1"/>
</dbReference>
<accession>A0A2T0VPB7</accession>
<evidence type="ECO:0000313" key="8">
    <source>
        <dbReference type="EMBL" id="PRY72263.1"/>
    </source>
</evidence>
<comment type="subcellular location">
    <subcellularLocation>
        <location evidence="1">Periplasm</location>
    </subcellularLocation>
</comment>
<protein>
    <submittedName>
        <fullName evidence="8">Glucans biosynthesis protein</fullName>
    </submittedName>
</protein>
<keyword evidence="5" id="KW-0574">Periplasm</keyword>
<dbReference type="PANTHER" id="PTHR30504">
    <property type="entry name" value="GLUCANS BIOSYNTHESIS PROTEIN"/>
    <property type="match status" value="1"/>
</dbReference>
<evidence type="ECO:0000313" key="9">
    <source>
        <dbReference type="Proteomes" id="UP000239896"/>
    </source>
</evidence>
<dbReference type="Pfam" id="PF04349">
    <property type="entry name" value="MdoG"/>
    <property type="match status" value="1"/>
</dbReference>
<comment type="caution">
    <text evidence="8">The sequence shown here is derived from an EMBL/GenBank/DDBJ whole genome shotgun (WGS) entry which is preliminary data.</text>
</comment>
<dbReference type="PIRSF" id="PIRSF006281">
    <property type="entry name" value="MdoG"/>
    <property type="match status" value="1"/>
</dbReference>
<evidence type="ECO:0000256" key="3">
    <source>
        <dbReference type="ARBA" id="ARBA00009284"/>
    </source>
</evidence>
<evidence type="ECO:0000256" key="6">
    <source>
        <dbReference type="SAM" id="SignalP"/>
    </source>
</evidence>
<dbReference type="Proteomes" id="UP000239896">
    <property type="component" value="Unassembled WGS sequence"/>
</dbReference>
<evidence type="ECO:0000256" key="2">
    <source>
        <dbReference type="ARBA" id="ARBA00005001"/>
    </source>
</evidence>
<keyword evidence="4 6" id="KW-0732">Signal</keyword>
<dbReference type="SUPFAM" id="SSF81296">
    <property type="entry name" value="E set domains"/>
    <property type="match status" value="1"/>
</dbReference>
<sequence length="516" mass="58738">MHVKTTLRRFSLAWSLILAMDAAAATPDELFDRVTDRARQLATQTYQAPESPLPPELANMAYDQYREIRFRPEEAIWKDAGLFEVQLFHPGFLYTQPVRLNLVDEQGEVSPLPFRQERFRYDGDASALADLALDDIGHAGFRLHYPLNSGDYRDEFAVFLGASYFRLVGRQQGYGLSTRGLAIDTAEPHGEEFPAFREFWLVKPGPDETRMTVLALLDSPSVAGAYRFDIRPGEDTTVDTEARLFAREEIAKLGIAPLTSMYLHGEIGRHPADDYRPRVHDSQGLSMQTGDGEWIWRPLSNPEELRLSRLQDQAPRGFGLTQRPRDFQAFLDAEAHYERRPSQWVQPLDEWGPGSVELVEIPSQSETNDNITAYWLPDQPLAAGEARTYRYRTHTFGAVPPGQELARVLRTRQGWGAVPGEENPPPTSRRQFVVDFHGGELSSLDESHPVELSLESSSGEILEPQVQRLPEDGAWRATFRLAPENGQPADMRLFLTLHERRLTETWNYVWYPDAFR</sequence>
<comment type="similarity">
    <text evidence="3">Belongs to the OpgD/OpgG family.</text>
</comment>
<dbReference type="InterPro" id="IPR014718">
    <property type="entry name" value="GH-type_carb-bd"/>
</dbReference>
<evidence type="ECO:0000256" key="1">
    <source>
        <dbReference type="ARBA" id="ARBA00004418"/>
    </source>
</evidence>
<feature type="signal peptide" evidence="6">
    <location>
        <begin position="1"/>
        <end position="24"/>
    </location>
</feature>
<feature type="domain" description="Glucan biosynthesis periplasmic MdoG C-terminal" evidence="7">
    <location>
        <begin position="31"/>
        <end position="510"/>
    </location>
</feature>
<dbReference type="FunFam" id="2.70.98.10:FF:000001">
    <property type="entry name" value="Glucans biosynthesis protein G"/>
    <property type="match status" value="1"/>
</dbReference>
<dbReference type="EMBL" id="PVTM01000004">
    <property type="protein sequence ID" value="PRY72263.1"/>
    <property type="molecule type" value="Genomic_DNA"/>
</dbReference>
<dbReference type="AlphaFoldDB" id="A0A2T0VPB7"/>
<dbReference type="GO" id="GO:0030246">
    <property type="term" value="F:carbohydrate binding"/>
    <property type="evidence" value="ECO:0007669"/>
    <property type="project" value="InterPro"/>
</dbReference>
<dbReference type="GO" id="GO:0003824">
    <property type="term" value="F:catalytic activity"/>
    <property type="evidence" value="ECO:0007669"/>
    <property type="project" value="InterPro"/>
</dbReference>
<dbReference type="PANTHER" id="PTHR30504:SF2">
    <property type="entry name" value="GLUCANS BIOSYNTHESIS PROTEIN G"/>
    <property type="match status" value="1"/>
</dbReference>
<evidence type="ECO:0000256" key="5">
    <source>
        <dbReference type="ARBA" id="ARBA00022764"/>
    </source>
</evidence>
<organism evidence="8 9">
    <name type="scientific">Halomonas ventosae</name>
    <dbReference type="NCBI Taxonomy" id="229007"/>
    <lineage>
        <taxon>Bacteria</taxon>
        <taxon>Pseudomonadati</taxon>
        <taxon>Pseudomonadota</taxon>
        <taxon>Gammaproteobacteria</taxon>
        <taxon>Oceanospirillales</taxon>
        <taxon>Halomonadaceae</taxon>
        <taxon>Halomonas</taxon>
    </lineage>
</organism>
<evidence type="ECO:0000259" key="7">
    <source>
        <dbReference type="Pfam" id="PF04349"/>
    </source>
</evidence>
<comment type="pathway">
    <text evidence="2">Glycan metabolism; osmoregulated periplasmic glucan (OPG) biosynthesis.</text>
</comment>
<dbReference type="GO" id="GO:0030288">
    <property type="term" value="C:outer membrane-bounded periplasmic space"/>
    <property type="evidence" value="ECO:0007669"/>
    <property type="project" value="TreeGrafter"/>
</dbReference>
<dbReference type="InterPro" id="IPR014756">
    <property type="entry name" value="Ig_E-set"/>
</dbReference>